<feature type="domain" description="Glycoside hydrolase family 20 catalytic" evidence="10">
    <location>
        <begin position="190"/>
        <end position="528"/>
    </location>
</feature>
<gene>
    <name evidence="12" type="ORF">BBAD15_g11363</name>
</gene>
<dbReference type="InterPro" id="IPR029019">
    <property type="entry name" value="HEX_eukaryotic_N"/>
</dbReference>
<dbReference type="InterPro" id="IPR029018">
    <property type="entry name" value="Hex-like_dom2"/>
</dbReference>
<dbReference type="PIRSF" id="PIRSF001093">
    <property type="entry name" value="B-hxosamndse_ab_euk"/>
    <property type="match status" value="1"/>
</dbReference>
<keyword evidence="3 9" id="KW-0732">Signal</keyword>
<dbReference type="CDD" id="cd06562">
    <property type="entry name" value="GH20_HexA_HexB-like"/>
    <property type="match status" value="1"/>
</dbReference>
<evidence type="ECO:0000313" key="12">
    <source>
        <dbReference type="EMBL" id="KGQ03395.1"/>
    </source>
</evidence>
<dbReference type="OrthoDB" id="428480at2759"/>
<evidence type="ECO:0000256" key="6">
    <source>
        <dbReference type="ARBA" id="ARBA00023295"/>
    </source>
</evidence>
<dbReference type="STRING" id="1245745.A0A0A2VBC5"/>
<dbReference type="InterPro" id="IPR025705">
    <property type="entry name" value="Beta_hexosaminidase_sua/sub"/>
</dbReference>
<protein>
    <recommendedName>
        <fullName evidence="7">Beta-hexosaminidase</fullName>
        <ecNumber evidence="7">3.2.1.52</ecNumber>
    </recommendedName>
</protein>
<dbReference type="Pfam" id="PF14845">
    <property type="entry name" value="Glycohydro_20b2"/>
    <property type="match status" value="1"/>
</dbReference>
<dbReference type="InterPro" id="IPR015883">
    <property type="entry name" value="Glyco_hydro_20_cat"/>
</dbReference>
<dbReference type="PANTHER" id="PTHR22600">
    <property type="entry name" value="BETA-HEXOSAMINIDASE"/>
    <property type="match status" value="1"/>
</dbReference>
<evidence type="ECO:0000256" key="7">
    <source>
        <dbReference type="PIRNR" id="PIRNR001093"/>
    </source>
</evidence>
<evidence type="ECO:0000256" key="3">
    <source>
        <dbReference type="ARBA" id="ARBA00022729"/>
    </source>
</evidence>
<dbReference type="EMBL" id="ANFO01001228">
    <property type="protein sequence ID" value="KGQ03395.1"/>
    <property type="molecule type" value="Genomic_DNA"/>
</dbReference>
<evidence type="ECO:0000256" key="1">
    <source>
        <dbReference type="ARBA" id="ARBA00001231"/>
    </source>
</evidence>
<keyword evidence="6 7" id="KW-0326">Glycosidase</keyword>
<dbReference type="PRINTS" id="PR00738">
    <property type="entry name" value="GLHYDRLASE20"/>
</dbReference>
<keyword evidence="5" id="KW-0325">Glycoprotein</keyword>
<dbReference type="EC" id="3.2.1.52" evidence="7"/>
<evidence type="ECO:0000259" key="10">
    <source>
        <dbReference type="Pfam" id="PF00728"/>
    </source>
</evidence>
<comment type="catalytic activity">
    <reaction evidence="1 7">
        <text>Hydrolysis of terminal non-reducing N-acetyl-D-hexosamine residues in N-acetyl-beta-D-hexosaminides.</text>
        <dbReference type="EC" id="3.2.1.52"/>
    </reaction>
</comment>
<comment type="caution">
    <text evidence="12">The sequence shown here is derived from an EMBL/GenBank/DDBJ whole genome shotgun (WGS) entry which is preliminary data.</text>
</comment>
<dbReference type="Pfam" id="PF00728">
    <property type="entry name" value="Glyco_hydro_20"/>
    <property type="match status" value="1"/>
</dbReference>
<dbReference type="GO" id="GO:0030203">
    <property type="term" value="P:glycosaminoglycan metabolic process"/>
    <property type="evidence" value="ECO:0007669"/>
    <property type="project" value="TreeGrafter"/>
</dbReference>
<name>A0A0A2VBC5_BEABA</name>
<proteinExistence type="inferred from homology"/>
<organism evidence="12 13">
    <name type="scientific">Beauveria bassiana D1-5</name>
    <dbReference type="NCBI Taxonomy" id="1245745"/>
    <lineage>
        <taxon>Eukaryota</taxon>
        <taxon>Fungi</taxon>
        <taxon>Dikarya</taxon>
        <taxon>Ascomycota</taxon>
        <taxon>Pezizomycotina</taxon>
        <taxon>Sordariomycetes</taxon>
        <taxon>Hypocreomycetidae</taxon>
        <taxon>Hypocreales</taxon>
        <taxon>Cordycipitaceae</taxon>
        <taxon>Beauveria</taxon>
    </lineage>
</organism>
<feature type="chain" id="PRO_5002006730" description="Beta-hexosaminidase" evidence="9">
    <location>
        <begin position="19"/>
        <end position="579"/>
    </location>
</feature>
<dbReference type="PANTHER" id="PTHR22600:SF58">
    <property type="entry name" value="BETA-HEXOSAMINIDASE"/>
    <property type="match status" value="1"/>
</dbReference>
<comment type="similarity">
    <text evidence="2 7">Belongs to the glycosyl hydrolase 20 family.</text>
</comment>
<evidence type="ECO:0000256" key="2">
    <source>
        <dbReference type="ARBA" id="ARBA00006285"/>
    </source>
</evidence>
<evidence type="ECO:0000256" key="9">
    <source>
        <dbReference type="SAM" id="SignalP"/>
    </source>
</evidence>
<dbReference type="SUPFAM" id="SSF55545">
    <property type="entry name" value="beta-N-acetylhexosaminidase-like domain"/>
    <property type="match status" value="1"/>
</dbReference>
<dbReference type="Gene3D" id="3.30.379.10">
    <property type="entry name" value="Chitobiase/beta-hexosaminidase domain 2-like"/>
    <property type="match status" value="1"/>
</dbReference>
<dbReference type="Proteomes" id="UP000030106">
    <property type="component" value="Unassembled WGS sequence"/>
</dbReference>
<keyword evidence="4 7" id="KW-0378">Hydrolase</keyword>
<evidence type="ECO:0000256" key="4">
    <source>
        <dbReference type="ARBA" id="ARBA00022801"/>
    </source>
</evidence>
<dbReference type="eggNOG" id="KOG2499">
    <property type="taxonomic scope" value="Eukaryota"/>
</dbReference>
<evidence type="ECO:0000256" key="5">
    <source>
        <dbReference type="ARBA" id="ARBA00023180"/>
    </source>
</evidence>
<dbReference type="GO" id="GO:0016231">
    <property type="term" value="F:beta-N-acetylglucosaminidase activity"/>
    <property type="evidence" value="ECO:0007669"/>
    <property type="project" value="TreeGrafter"/>
</dbReference>
<feature type="domain" description="Beta-hexosaminidase eukaryotic type N-terminal" evidence="11">
    <location>
        <begin position="19"/>
        <end position="165"/>
    </location>
</feature>
<feature type="active site" description="Proton donor" evidence="8">
    <location>
        <position position="350"/>
    </location>
</feature>
<evidence type="ECO:0000313" key="13">
    <source>
        <dbReference type="Proteomes" id="UP000030106"/>
    </source>
</evidence>
<feature type="signal peptide" evidence="9">
    <location>
        <begin position="1"/>
        <end position="18"/>
    </location>
</feature>
<dbReference type="GO" id="GO:0016020">
    <property type="term" value="C:membrane"/>
    <property type="evidence" value="ECO:0007669"/>
    <property type="project" value="TreeGrafter"/>
</dbReference>
<sequence length="579" mass="64336">MRLQSYFAAALAASPVAALWPIPIEISTGNKTLFIDKTIKITYNGAPLAYQPGYSPPAGSNFTSKTIVQGALARSLKAIFDDGYVPWMLHKPGSDFEPKCGPTTRNRVQSLTITQTGKDDVHTYKPLAGQRDESYSLNVTIDGRASIKANSSIGVMRGLETFSQLFFKHSAGGAWYTTRAPVIVADAPKFPHRGMVLDVSRHWFAVEDIKHTIDALAMTKMNVLHLHMTDTQSWPLEIPALPLLAERHAYSKGLTYSPATIADLHEYGVHRGVQVIVEIDMPGHVGIEHAYPGLSVAYNERPYTQYCAQPPCGSLRLGNTKVEEFLDKLFEDLLPRLSPYTAYFHTGGDEYKANNSLLDPDLKTNDVSILQPLLQRFLDHAHKKIRDFGLVPMVWEEMINEWNATLGKDVVVQSWLGQDGIKKLAESGHKVVVSSSDAYYLDCGRGQFIDYENGPAFQRAYPFTDWCAPTKNWRLIYAQDPRAGISGDAAANVLGGEVAVWTETIDATSLDTIVWPRAAAAGESLWSSRYESDGKNRSMYDVRPRLSEMRERMLARGVRGAPITQLWCDQADTLDCTNE</sequence>
<evidence type="ECO:0000259" key="11">
    <source>
        <dbReference type="Pfam" id="PF14845"/>
    </source>
</evidence>
<dbReference type="FunFam" id="3.20.20.80:FF:000063">
    <property type="entry name" value="Beta-hexosaminidase"/>
    <property type="match status" value="1"/>
</dbReference>
<reference evidence="12 13" key="1">
    <citation type="submission" date="2012-10" db="EMBL/GenBank/DDBJ databases">
        <title>Genome sequencing and analysis of entomopathogenic fungi Beauveria bassiana D1-5.</title>
        <authorList>
            <person name="Li Q."/>
            <person name="Wang L."/>
            <person name="Zhang Z."/>
            <person name="Wang Q."/>
            <person name="Ren J."/>
            <person name="Wang M."/>
            <person name="Xu W."/>
            <person name="Wang J."/>
            <person name="Lu Y."/>
            <person name="Du Q."/>
            <person name="Sun Z."/>
        </authorList>
    </citation>
    <scope>NUCLEOTIDE SEQUENCE [LARGE SCALE GENOMIC DNA]</scope>
    <source>
        <strain evidence="12 13">D1-5</strain>
    </source>
</reference>
<evidence type="ECO:0000256" key="8">
    <source>
        <dbReference type="PIRSR" id="PIRSR001093-1"/>
    </source>
</evidence>
<dbReference type="AlphaFoldDB" id="A0A0A2VBC5"/>
<dbReference type="GO" id="GO:0005975">
    <property type="term" value="P:carbohydrate metabolic process"/>
    <property type="evidence" value="ECO:0007669"/>
    <property type="project" value="InterPro"/>
</dbReference>
<accession>A0A0A2VBC5</accession>
<dbReference type="Gene3D" id="3.20.20.80">
    <property type="entry name" value="Glycosidases"/>
    <property type="match status" value="1"/>
</dbReference>
<dbReference type="HOGENOM" id="CLU_007082_0_2_1"/>
<dbReference type="InterPro" id="IPR017853">
    <property type="entry name" value="GH"/>
</dbReference>
<dbReference type="SUPFAM" id="SSF51445">
    <property type="entry name" value="(Trans)glycosidases"/>
    <property type="match status" value="1"/>
</dbReference>